<dbReference type="InterPro" id="IPR036779">
    <property type="entry name" value="LysM_dom_sf"/>
</dbReference>
<evidence type="ECO:0000259" key="4">
    <source>
        <dbReference type="PROSITE" id="PS51782"/>
    </source>
</evidence>
<accession>A0A9P9WZ31</accession>
<comment type="similarity">
    <text evidence="3">Belongs to the secreted LysM effector family.</text>
</comment>
<evidence type="ECO:0000256" key="3">
    <source>
        <dbReference type="ARBA" id="ARBA00044955"/>
    </source>
</evidence>
<dbReference type="GO" id="GO:0008061">
    <property type="term" value="F:chitin binding"/>
    <property type="evidence" value="ECO:0007669"/>
    <property type="project" value="UniProtKB-KW"/>
</dbReference>
<evidence type="ECO:0000313" key="6">
    <source>
        <dbReference type="Proteomes" id="UP000829685"/>
    </source>
</evidence>
<dbReference type="AlphaFoldDB" id="A0A9P9WZ31"/>
<proteinExistence type="inferred from homology"/>
<evidence type="ECO:0000256" key="1">
    <source>
        <dbReference type="ARBA" id="ARBA00022669"/>
    </source>
</evidence>
<sequence length="147" mass="15302">MGNQASTLVAVPSPVQEPHNAHCAYWYPAKAGDTCEAVARAMCGDVARLQALNPALAGDCGAHLWAGTWYCLQDVGQPAPCAGAPELPAPEACPPGFICKKPGEDGCPADRFCKIEVVAQPDVTSTAVVVVTAAPVSLEKKRVVYRA</sequence>
<dbReference type="EMBL" id="JAFIMR010000001">
    <property type="protein sequence ID" value="KAI1881789.1"/>
    <property type="molecule type" value="Genomic_DNA"/>
</dbReference>
<dbReference type="InterPro" id="IPR018392">
    <property type="entry name" value="LysM"/>
</dbReference>
<feature type="domain" description="LysM" evidence="4">
    <location>
        <begin position="25"/>
        <end position="72"/>
    </location>
</feature>
<dbReference type="InterPro" id="IPR052210">
    <property type="entry name" value="LysM1-like"/>
</dbReference>
<keyword evidence="6" id="KW-1185">Reference proteome</keyword>
<organism evidence="5 6">
    <name type="scientific">Neoarthrinium moseri</name>
    <dbReference type="NCBI Taxonomy" id="1658444"/>
    <lineage>
        <taxon>Eukaryota</taxon>
        <taxon>Fungi</taxon>
        <taxon>Dikarya</taxon>
        <taxon>Ascomycota</taxon>
        <taxon>Pezizomycotina</taxon>
        <taxon>Sordariomycetes</taxon>
        <taxon>Xylariomycetidae</taxon>
        <taxon>Amphisphaeriales</taxon>
        <taxon>Apiosporaceae</taxon>
        <taxon>Neoarthrinium</taxon>
    </lineage>
</organism>
<comment type="caution">
    <text evidence="5">The sequence shown here is derived from an EMBL/GenBank/DDBJ whole genome shotgun (WGS) entry which is preliminary data.</text>
</comment>
<dbReference type="Gene3D" id="3.10.350.10">
    <property type="entry name" value="LysM domain"/>
    <property type="match status" value="1"/>
</dbReference>
<dbReference type="OrthoDB" id="2281372at2759"/>
<name>A0A9P9WZ31_9PEZI</name>
<dbReference type="PROSITE" id="PS51782">
    <property type="entry name" value="LYSM"/>
    <property type="match status" value="1"/>
</dbReference>
<dbReference type="CDD" id="cd00118">
    <property type="entry name" value="LysM"/>
    <property type="match status" value="1"/>
</dbReference>
<dbReference type="PANTHER" id="PTHR34997">
    <property type="entry name" value="AM15"/>
    <property type="match status" value="1"/>
</dbReference>
<dbReference type="Proteomes" id="UP000829685">
    <property type="component" value="Unassembled WGS sequence"/>
</dbReference>
<gene>
    <name evidence="5" type="ORF">JX265_000615</name>
</gene>
<dbReference type="PANTHER" id="PTHR34997:SF1">
    <property type="entry name" value="PEPTIDOGLYCAN-BINDING LYSIN DOMAIN"/>
    <property type="match status" value="1"/>
</dbReference>
<evidence type="ECO:0000313" key="5">
    <source>
        <dbReference type="EMBL" id="KAI1881789.1"/>
    </source>
</evidence>
<reference evidence="5" key="1">
    <citation type="submission" date="2021-03" db="EMBL/GenBank/DDBJ databases">
        <title>Revisited historic fungal species revealed as producer of novel bioactive compounds through whole genome sequencing and comparative genomics.</title>
        <authorList>
            <person name="Vignolle G.A."/>
            <person name="Hochenegger N."/>
            <person name="Mach R.L."/>
            <person name="Mach-Aigner A.R."/>
            <person name="Javad Rahimi M."/>
            <person name="Salim K.A."/>
            <person name="Chan C.M."/>
            <person name="Lim L.B.L."/>
            <person name="Cai F."/>
            <person name="Druzhinina I.S."/>
            <person name="U'Ren J.M."/>
            <person name="Derntl C."/>
        </authorList>
    </citation>
    <scope>NUCLEOTIDE SEQUENCE</scope>
    <source>
        <strain evidence="5">TUCIM 5799</strain>
    </source>
</reference>
<keyword evidence="2" id="KW-0843">Virulence</keyword>
<evidence type="ECO:0000256" key="2">
    <source>
        <dbReference type="ARBA" id="ARBA00023026"/>
    </source>
</evidence>
<protein>
    <recommendedName>
        <fullName evidence="4">LysM domain-containing protein</fullName>
    </recommendedName>
</protein>
<keyword evidence="1" id="KW-0147">Chitin-binding</keyword>